<proteinExistence type="predicted"/>
<accession>A0AAD7AMS0</accession>
<dbReference type="PROSITE" id="PS50033">
    <property type="entry name" value="UBX"/>
    <property type="match status" value="1"/>
</dbReference>
<dbReference type="PANTHER" id="PTHR23322">
    <property type="entry name" value="FAS-ASSOCIATED PROTEIN"/>
    <property type="match status" value="1"/>
</dbReference>
<dbReference type="InterPro" id="IPR001012">
    <property type="entry name" value="UBX_dom"/>
</dbReference>
<evidence type="ECO:0000313" key="6">
    <source>
        <dbReference type="Proteomes" id="UP001218218"/>
    </source>
</evidence>
<dbReference type="Gene3D" id="3.10.20.90">
    <property type="entry name" value="Phosphatidylinositol 3-kinase Catalytic Subunit, Chain A, domain 1"/>
    <property type="match status" value="1"/>
</dbReference>
<dbReference type="Gene3D" id="1.10.8.10">
    <property type="entry name" value="DNA helicase RuvA subunit, C-terminal domain"/>
    <property type="match status" value="1"/>
</dbReference>
<reference evidence="5" key="1">
    <citation type="submission" date="2023-03" db="EMBL/GenBank/DDBJ databases">
        <title>Massive genome expansion in bonnet fungi (Mycena s.s.) driven by repeated elements and novel gene families across ecological guilds.</title>
        <authorList>
            <consortium name="Lawrence Berkeley National Laboratory"/>
            <person name="Harder C.B."/>
            <person name="Miyauchi S."/>
            <person name="Viragh M."/>
            <person name="Kuo A."/>
            <person name="Thoen E."/>
            <person name="Andreopoulos B."/>
            <person name="Lu D."/>
            <person name="Skrede I."/>
            <person name="Drula E."/>
            <person name="Henrissat B."/>
            <person name="Morin E."/>
            <person name="Kohler A."/>
            <person name="Barry K."/>
            <person name="LaButti K."/>
            <person name="Morin E."/>
            <person name="Salamov A."/>
            <person name="Lipzen A."/>
            <person name="Mereny Z."/>
            <person name="Hegedus B."/>
            <person name="Baldrian P."/>
            <person name="Stursova M."/>
            <person name="Weitz H."/>
            <person name="Taylor A."/>
            <person name="Grigoriev I.V."/>
            <person name="Nagy L.G."/>
            <person name="Martin F."/>
            <person name="Kauserud H."/>
        </authorList>
    </citation>
    <scope>NUCLEOTIDE SEQUENCE</scope>
    <source>
        <strain evidence="5">CBHHK002</strain>
    </source>
</reference>
<dbReference type="Pfam" id="PF14555">
    <property type="entry name" value="UBA_4"/>
    <property type="match status" value="1"/>
</dbReference>
<dbReference type="InterPro" id="IPR029071">
    <property type="entry name" value="Ubiquitin-like_domsf"/>
</dbReference>
<gene>
    <name evidence="5" type="ORF">DFH08DRAFT_798237</name>
</gene>
<dbReference type="InterPro" id="IPR036249">
    <property type="entry name" value="Thioredoxin-like_sf"/>
</dbReference>
<dbReference type="EMBL" id="JARIHO010000003">
    <property type="protein sequence ID" value="KAJ7363762.1"/>
    <property type="molecule type" value="Genomic_DNA"/>
</dbReference>
<protein>
    <recommendedName>
        <fullName evidence="4">UBX domain-containing protein</fullName>
    </recommendedName>
</protein>
<feature type="region of interest" description="Disordered" evidence="3">
    <location>
        <begin position="277"/>
        <end position="306"/>
    </location>
</feature>
<dbReference type="GO" id="GO:0043130">
    <property type="term" value="F:ubiquitin binding"/>
    <property type="evidence" value="ECO:0007669"/>
    <property type="project" value="TreeGrafter"/>
</dbReference>
<sequence length="548" mass="59964">MSTLSASQQAALAQLRDLTNGGEDDVAVSMLESVDWDVQRAAELIFGSAAPPPRPQPPPPPPPPIAQFDIDDSEQYQPVVPRNPSFSLSSLWTFPFQLLGTLLRFVFGILRIPLPRPFAFNLALFRPRRTPPRGNGGADLWVRELEEETGALCMSSAQHASGVGVAGAGPSTLTHRAPSDRKVLPDFTLGTYEDALRTCQRDNRIACIVLVSEEHDDVPEFKRTTLTDPALVRLLHTNDILVWGGDVRDREAYSASLKLQATTYPFVAFVALQPKRTPRSANSSSTPTLTVLSRHQGPPSGPTSPAALAAHLETQLLPRVTPFLAQLRAAQHAAAADRALREDQDRAFRETAARDGARIEALMQADARAKRDAEEARVAAEIEQARAASEKEERERRARAREGWRRWTRKALADVPEDKDGVRLAIRLPDGGRVVRRFADGCSLTALYAFVDAQLVGDSQEGERSPNGHLGSQLERAMEEQIDEAGGPDPWWGFLLVLAYPRREIPWASGSTVGDVESLKGGAQLVVHLLQETVAEAEADDDGYVSEE</sequence>
<dbReference type="InterPro" id="IPR050730">
    <property type="entry name" value="UBX_domain-protein"/>
</dbReference>
<dbReference type="Gene3D" id="3.40.30.10">
    <property type="entry name" value="Glutaredoxin"/>
    <property type="match status" value="1"/>
</dbReference>
<evidence type="ECO:0000256" key="3">
    <source>
        <dbReference type="SAM" id="MobiDB-lite"/>
    </source>
</evidence>
<feature type="compositionally biased region" description="Polar residues" evidence="3">
    <location>
        <begin position="279"/>
        <end position="293"/>
    </location>
</feature>
<evidence type="ECO:0000259" key="4">
    <source>
        <dbReference type="PROSITE" id="PS50033"/>
    </source>
</evidence>
<evidence type="ECO:0000313" key="5">
    <source>
        <dbReference type="EMBL" id="KAJ7363762.1"/>
    </source>
</evidence>
<organism evidence="5 6">
    <name type="scientific">Mycena albidolilacea</name>
    <dbReference type="NCBI Taxonomy" id="1033008"/>
    <lineage>
        <taxon>Eukaryota</taxon>
        <taxon>Fungi</taxon>
        <taxon>Dikarya</taxon>
        <taxon>Basidiomycota</taxon>
        <taxon>Agaricomycotina</taxon>
        <taxon>Agaricomycetes</taxon>
        <taxon>Agaricomycetidae</taxon>
        <taxon>Agaricales</taxon>
        <taxon>Marasmiineae</taxon>
        <taxon>Mycenaceae</taxon>
        <taxon>Mycena</taxon>
    </lineage>
</organism>
<evidence type="ECO:0000256" key="1">
    <source>
        <dbReference type="ARBA" id="ARBA00023054"/>
    </source>
</evidence>
<dbReference type="GO" id="GO:0005783">
    <property type="term" value="C:endoplasmic reticulum"/>
    <property type="evidence" value="ECO:0007669"/>
    <property type="project" value="TreeGrafter"/>
</dbReference>
<dbReference type="CDD" id="cd14273">
    <property type="entry name" value="UBA_TAP-C_like"/>
    <property type="match status" value="1"/>
</dbReference>
<dbReference type="InterPro" id="IPR006577">
    <property type="entry name" value="UAS"/>
</dbReference>
<keyword evidence="1 2" id="KW-0175">Coiled coil</keyword>
<name>A0AAD7AMS0_9AGAR</name>
<comment type="caution">
    <text evidence="5">The sequence shown here is derived from an EMBL/GenBank/DDBJ whole genome shotgun (WGS) entry which is preliminary data.</text>
</comment>
<dbReference type="GO" id="GO:0036503">
    <property type="term" value="P:ERAD pathway"/>
    <property type="evidence" value="ECO:0007669"/>
    <property type="project" value="TreeGrafter"/>
</dbReference>
<evidence type="ECO:0000256" key="2">
    <source>
        <dbReference type="SAM" id="Coils"/>
    </source>
</evidence>
<dbReference type="SUPFAM" id="SSF54236">
    <property type="entry name" value="Ubiquitin-like"/>
    <property type="match status" value="1"/>
</dbReference>
<dbReference type="SMART" id="SM00594">
    <property type="entry name" value="UAS"/>
    <property type="match status" value="1"/>
</dbReference>
<dbReference type="SUPFAM" id="SSF52833">
    <property type="entry name" value="Thioredoxin-like"/>
    <property type="match status" value="1"/>
</dbReference>
<feature type="coiled-coil region" evidence="2">
    <location>
        <begin position="373"/>
        <end position="402"/>
    </location>
</feature>
<dbReference type="Pfam" id="PF00789">
    <property type="entry name" value="UBX"/>
    <property type="match status" value="1"/>
</dbReference>
<dbReference type="Proteomes" id="UP001218218">
    <property type="component" value="Unassembled WGS sequence"/>
</dbReference>
<dbReference type="PANTHER" id="PTHR23322:SF1">
    <property type="entry name" value="FAS-ASSOCIATED FACTOR 2"/>
    <property type="match status" value="1"/>
</dbReference>
<dbReference type="AlphaFoldDB" id="A0AAD7AMS0"/>
<keyword evidence="6" id="KW-1185">Reference proteome</keyword>
<feature type="domain" description="UBX" evidence="4">
    <location>
        <begin position="417"/>
        <end position="503"/>
    </location>
</feature>